<name>A0A517SGJ4_9PLAN</name>
<dbReference type="SUPFAM" id="SSF52091">
    <property type="entry name" value="SpoIIaa-like"/>
    <property type="match status" value="1"/>
</dbReference>
<keyword evidence="3" id="KW-1185">Reference proteome</keyword>
<gene>
    <name evidence="2" type="ORF">Pan44_32830</name>
</gene>
<evidence type="ECO:0000259" key="1">
    <source>
        <dbReference type="Pfam" id="PF01740"/>
    </source>
</evidence>
<dbReference type="KEGG" id="ccos:Pan44_32830"/>
<dbReference type="RefSeq" id="WP_145031013.1">
    <property type="nucleotide sequence ID" value="NZ_CP036271.1"/>
</dbReference>
<dbReference type="OrthoDB" id="288693at2"/>
<proteinExistence type="predicted"/>
<dbReference type="Pfam" id="PF01740">
    <property type="entry name" value="STAS"/>
    <property type="match status" value="1"/>
</dbReference>
<dbReference type="AlphaFoldDB" id="A0A517SGJ4"/>
<dbReference type="InterPro" id="IPR002645">
    <property type="entry name" value="STAS_dom"/>
</dbReference>
<feature type="domain" description="STAS" evidence="1">
    <location>
        <begin position="36"/>
        <end position="111"/>
    </location>
</feature>
<dbReference type="Proteomes" id="UP000315700">
    <property type="component" value="Chromosome"/>
</dbReference>
<dbReference type="InParanoid" id="A0A517SGJ4"/>
<reference evidence="2 3" key="1">
    <citation type="submission" date="2019-02" db="EMBL/GenBank/DDBJ databases">
        <title>Deep-cultivation of Planctomycetes and their phenomic and genomic characterization uncovers novel biology.</title>
        <authorList>
            <person name="Wiegand S."/>
            <person name="Jogler M."/>
            <person name="Boedeker C."/>
            <person name="Pinto D."/>
            <person name="Vollmers J."/>
            <person name="Rivas-Marin E."/>
            <person name="Kohn T."/>
            <person name="Peeters S.H."/>
            <person name="Heuer A."/>
            <person name="Rast P."/>
            <person name="Oberbeckmann S."/>
            <person name="Bunk B."/>
            <person name="Jeske O."/>
            <person name="Meyerdierks A."/>
            <person name="Storesund J.E."/>
            <person name="Kallscheuer N."/>
            <person name="Luecker S."/>
            <person name="Lage O.M."/>
            <person name="Pohl T."/>
            <person name="Merkel B.J."/>
            <person name="Hornburger P."/>
            <person name="Mueller R.-W."/>
            <person name="Bruemmer F."/>
            <person name="Labrenz M."/>
            <person name="Spormann A.M."/>
            <person name="Op den Camp H."/>
            <person name="Overmann J."/>
            <person name="Amann R."/>
            <person name="Jetten M.S.M."/>
            <person name="Mascher T."/>
            <person name="Medema M.H."/>
            <person name="Devos D.P."/>
            <person name="Kaster A.-K."/>
            <person name="Ovreas L."/>
            <person name="Rohde M."/>
            <person name="Galperin M.Y."/>
            <person name="Jogler C."/>
        </authorList>
    </citation>
    <scope>NUCLEOTIDE SEQUENCE [LARGE SCALE GENOMIC DNA]</scope>
    <source>
        <strain evidence="2 3">Pan44</strain>
    </source>
</reference>
<evidence type="ECO:0000313" key="3">
    <source>
        <dbReference type="Proteomes" id="UP000315700"/>
    </source>
</evidence>
<sequence>MIDLNNGWQMHVESSPEWLFFHVTAPSPRAPGEPPLAESVAREVSNTGIKRVVMDFDGNVMLFSFLVGQVVALHKRLHLEGGTFRLCGLSHDNADILRVLHLSDRLPNYRDRGAAVMGQL</sequence>
<dbReference type="Gene3D" id="3.30.750.24">
    <property type="entry name" value="STAS domain"/>
    <property type="match status" value="1"/>
</dbReference>
<accession>A0A517SGJ4</accession>
<dbReference type="EMBL" id="CP036271">
    <property type="protein sequence ID" value="QDT55241.1"/>
    <property type="molecule type" value="Genomic_DNA"/>
</dbReference>
<organism evidence="2 3">
    <name type="scientific">Caulifigura coniformis</name>
    <dbReference type="NCBI Taxonomy" id="2527983"/>
    <lineage>
        <taxon>Bacteria</taxon>
        <taxon>Pseudomonadati</taxon>
        <taxon>Planctomycetota</taxon>
        <taxon>Planctomycetia</taxon>
        <taxon>Planctomycetales</taxon>
        <taxon>Planctomycetaceae</taxon>
        <taxon>Caulifigura</taxon>
    </lineage>
</organism>
<dbReference type="InterPro" id="IPR036513">
    <property type="entry name" value="STAS_dom_sf"/>
</dbReference>
<evidence type="ECO:0000313" key="2">
    <source>
        <dbReference type="EMBL" id="QDT55241.1"/>
    </source>
</evidence>
<protein>
    <recommendedName>
        <fullName evidence="1">STAS domain-containing protein</fullName>
    </recommendedName>
</protein>